<gene>
    <name evidence="1" type="primary">Acey_s0453.g1716</name>
    <name evidence="1" type="ORF">Y032_0453g1716</name>
</gene>
<keyword evidence="2" id="KW-1185">Reference proteome</keyword>
<sequence length="106" mass="12185">MNKYDFYNFQPDYCTYMYIFPQGTCDEIDQRQGMAELGSLTYNRKCGPLSTTPVVIIVCFCNEDHCNSEKELQRKPESRSALSLQHCEAYPILKCHGPCKNVTADK</sequence>
<reference evidence="2" key="1">
    <citation type="journal article" date="2015" name="Nat. Genet.">
        <title>The genome and transcriptome of the zoonotic hookworm Ancylostoma ceylanicum identify infection-specific gene families.</title>
        <authorList>
            <person name="Schwarz E.M."/>
            <person name="Hu Y."/>
            <person name="Antoshechkin I."/>
            <person name="Miller M.M."/>
            <person name="Sternberg P.W."/>
            <person name="Aroian R.V."/>
        </authorList>
    </citation>
    <scope>NUCLEOTIDE SEQUENCE</scope>
    <source>
        <strain evidence="2">HY135</strain>
    </source>
</reference>
<evidence type="ECO:0000313" key="1">
    <source>
        <dbReference type="EMBL" id="EYC44696.1"/>
    </source>
</evidence>
<name>A0A016WYN7_9BILA</name>
<comment type="caution">
    <text evidence="1">The sequence shown here is derived from an EMBL/GenBank/DDBJ whole genome shotgun (WGS) entry which is preliminary data.</text>
</comment>
<evidence type="ECO:0000313" key="2">
    <source>
        <dbReference type="Proteomes" id="UP000024635"/>
    </source>
</evidence>
<accession>A0A016WYN7</accession>
<protein>
    <submittedName>
        <fullName evidence="1">Uncharacterized protein</fullName>
    </submittedName>
</protein>
<dbReference type="EMBL" id="JARK01000053">
    <property type="protein sequence ID" value="EYC44696.1"/>
    <property type="molecule type" value="Genomic_DNA"/>
</dbReference>
<organism evidence="1 2">
    <name type="scientific">Ancylostoma ceylanicum</name>
    <dbReference type="NCBI Taxonomy" id="53326"/>
    <lineage>
        <taxon>Eukaryota</taxon>
        <taxon>Metazoa</taxon>
        <taxon>Ecdysozoa</taxon>
        <taxon>Nematoda</taxon>
        <taxon>Chromadorea</taxon>
        <taxon>Rhabditida</taxon>
        <taxon>Rhabditina</taxon>
        <taxon>Rhabditomorpha</taxon>
        <taxon>Strongyloidea</taxon>
        <taxon>Ancylostomatidae</taxon>
        <taxon>Ancylostomatinae</taxon>
        <taxon>Ancylostoma</taxon>
    </lineage>
</organism>
<dbReference type="Proteomes" id="UP000024635">
    <property type="component" value="Unassembled WGS sequence"/>
</dbReference>
<proteinExistence type="predicted"/>
<dbReference type="AlphaFoldDB" id="A0A016WYN7"/>